<evidence type="ECO:0008006" key="4">
    <source>
        <dbReference type="Google" id="ProtNLM"/>
    </source>
</evidence>
<dbReference type="InterPro" id="IPR055323">
    <property type="entry name" value="C57A10.07/YOR238W"/>
</dbReference>
<evidence type="ECO:0000256" key="1">
    <source>
        <dbReference type="SAM" id="MobiDB-lite"/>
    </source>
</evidence>
<organism evidence="2 3">
    <name type="scientific">Trichoderma citrinoviride</name>
    <dbReference type="NCBI Taxonomy" id="58853"/>
    <lineage>
        <taxon>Eukaryota</taxon>
        <taxon>Fungi</taxon>
        <taxon>Dikarya</taxon>
        <taxon>Ascomycota</taxon>
        <taxon>Pezizomycotina</taxon>
        <taxon>Sordariomycetes</taxon>
        <taxon>Hypocreomycetidae</taxon>
        <taxon>Hypocreales</taxon>
        <taxon>Hypocreaceae</taxon>
        <taxon>Trichoderma</taxon>
    </lineage>
</organism>
<reference evidence="3" key="1">
    <citation type="submission" date="2016-07" db="EMBL/GenBank/DDBJ databases">
        <title>Multiple horizontal gene transfer events from other fungi enriched the ability of initially mycotrophic Trichoderma (Ascomycota) to feed on dead plant biomass.</title>
        <authorList>
            <consortium name="DOE Joint Genome Institute"/>
            <person name="Atanasova L."/>
            <person name="Chenthamara K."/>
            <person name="Zhang J."/>
            <person name="Grujic M."/>
            <person name="Henrissat B."/>
            <person name="Kuo A."/>
            <person name="Aerts A."/>
            <person name="Salamov A."/>
            <person name="Lipzen A."/>
            <person name="Labutti K."/>
            <person name="Barry K."/>
            <person name="Miao Y."/>
            <person name="Rahimi M.J."/>
            <person name="Shen Q."/>
            <person name="Grigoriev I.V."/>
            <person name="Kubicek C.P."/>
            <person name="Druzhinina I.S."/>
        </authorList>
    </citation>
    <scope>NUCLEOTIDE SEQUENCE [LARGE SCALE GENOMIC DNA]</scope>
    <source>
        <strain evidence="3">TUCIM 6016</strain>
    </source>
</reference>
<dbReference type="GO" id="GO:0005737">
    <property type="term" value="C:cytoplasm"/>
    <property type="evidence" value="ECO:0007669"/>
    <property type="project" value="TreeGrafter"/>
</dbReference>
<proteinExistence type="predicted"/>
<name>A0A2T4BGX6_9HYPO</name>
<dbReference type="GeneID" id="36603028"/>
<feature type="region of interest" description="Disordered" evidence="1">
    <location>
        <begin position="216"/>
        <end position="236"/>
    </location>
</feature>
<dbReference type="RefSeq" id="XP_024751819.1">
    <property type="nucleotide sequence ID" value="XM_024894910.1"/>
</dbReference>
<evidence type="ECO:0000313" key="2">
    <source>
        <dbReference type="EMBL" id="PTB68499.1"/>
    </source>
</evidence>
<dbReference type="PANTHER" id="PTHR28110:SF1">
    <property type="entry name" value="TRANSMEMBRANE PROTEIN"/>
    <property type="match status" value="1"/>
</dbReference>
<evidence type="ECO:0000313" key="3">
    <source>
        <dbReference type="Proteomes" id="UP000241546"/>
    </source>
</evidence>
<accession>A0A2T4BGX6</accession>
<dbReference type="AlphaFoldDB" id="A0A2T4BGX6"/>
<keyword evidence="3" id="KW-1185">Reference proteome</keyword>
<dbReference type="OrthoDB" id="4347at2759"/>
<dbReference type="Proteomes" id="UP000241546">
    <property type="component" value="Unassembled WGS sequence"/>
</dbReference>
<protein>
    <recommendedName>
        <fullName evidence="4">DUF218 domain-containing protein</fullName>
    </recommendedName>
</protein>
<dbReference type="PANTHER" id="PTHR28110">
    <property type="entry name" value="TRANSMEMBRANE PROTEIN"/>
    <property type="match status" value="1"/>
</dbReference>
<sequence>MSSPNHLIIVCCHGIWTGGPSNGCNEDEWLIADFQRGETATFIEHIKAGLRCLAEDYDNAVLAFSGYANIASSNNFFNIIIPSTNNPSNKILIEDRALDSYHNILFSLTLFHTRFRTWPVYLTIISHAFKKPRLINGHCPAIGFPLERVRFVGIDPPGMTSGENVDGIKGVGQAVDDWTRDPHGRGEVLAGKRRRRNPWGVWQGVFERMGVDRGGLVTEGEGEGETLVDGAPRPWQ</sequence>
<gene>
    <name evidence="2" type="ORF">BBK36DRAFT_1166410</name>
</gene>
<dbReference type="EMBL" id="KZ680209">
    <property type="protein sequence ID" value="PTB68499.1"/>
    <property type="molecule type" value="Genomic_DNA"/>
</dbReference>